<comment type="caution">
    <text evidence="1">The sequence shown here is derived from an EMBL/GenBank/DDBJ whole genome shotgun (WGS) entry which is preliminary data.</text>
</comment>
<dbReference type="Proteomes" id="UP000735302">
    <property type="component" value="Unassembled WGS sequence"/>
</dbReference>
<accession>A0AAV4D0Q3</accession>
<name>A0AAV4D0Q3_9GAST</name>
<evidence type="ECO:0000313" key="1">
    <source>
        <dbReference type="EMBL" id="GFO37620.1"/>
    </source>
</evidence>
<keyword evidence="2" id="KW-1185">Reference proteome</keyword>
<proteinExistence type="predicted"/>
<evidence type="ECO:0000313" key="2">
    <source>
        <dbReference type="Proteomes" id="UP000735302"/>
    </source>
</evidence>
<reference evidence="1 2" key="1">
    <citation type="journal article" date="2021" name="Elife">
        <title>Chloroplast acquisition without the gene transfer in kleptoplastic sea slugs, Plakobranchus ocellatus.</title>
        <authorList>
            <person name="Maeda T."/>
            <person name="Takahashi S."/>
            <person name="Yoshida T."/>
            <person name="Shimamura S."/>
            <person name="Takaki Y."/>
            <person name="Nagai Y."/>
            <person name="Toyoda A."/>
            <person name="Suzuki Y."/>
            <person name="Arimoto A."/>
            <person name="Ishii H."/>
            <person name="Satoh N."/>
            <person name="Nishiyama T."/>
            <person name="Hasebe M."/>
            <person name="Maruyama T."/>
            <person name="Minagawa J."/>
            <person name="Obokata J."/>
            <person name="Shigenobu S."/>
        </authorList>
    </citation>
    <scope>NUCLEOTIDE SEQUENCE [LARGE SCALE GENOMIC DNA]</scope>
</reference>
<dbReference type="AlphaFoldDB" id="A0AAV4D0Q3"/>
<sequence length="165" mass="18025">MSGTLQASLQCHERHSADVTPVSCAALCRRYSSVMSSSLQTSLQCHARHSADKTPSWSVRGTMDSNFSLRSVVTLLSRVRASPSTLWLDEGPDSPRIPCCGLAQHKIPSIKVEGPVVLAQVGDCVCVSSDYKLDDKLPNETQPSTMSRISIHSTFSFLFVLSERQ</sequence>
<protein>
    <submittedName>
        <fullName evidence="1">Uncharacterized protein</fullName>
    </submittedName>
</protein>
<dbReference type="EMBL" id="BLXT01007282">
    <property type="protein sequence ID" value="GFO37620.1"/>
    <property type="molecule type" value="Genomic_DNA"/>
</dbReference>
<gene>
    <name evidence="1" type="ORF">PoB_006412500</name>
</gene>
<organism evidence="1 2">
    <name type="scientific">Plakobranchus ocellatus</name>
    <dbReference type="NCBI Taxonomy" id="259542"/>
    <lineage>
        <taxon>Eukaryota</taxon>
        <taxon>Metazoa</taxon>
        <taxon>Spiralia</taxon>
        <taxon>Lophotrochozoa</taxon>
        <taxon>Mollusca</taxon>
        <taxon>Gastropoda</taxon>
        <taxon>Heterobranchia</taxon>
        <taxon>Euthyneura</taxon>
        <taxon>Panpulmonata</taxon>
        <taxon>Sacoglossa</taxon>
        <taxon>Placobranchoidea</taxon>
        <taxon>Plakobranchidae</taxon>
        <taxon>Plakobranchus</taxon>
    </lineage>
</organism>